<protein>
    <submittedName>
        <fullName evidence="2">RND multidrug efflux transporter Acriflavin resistance protein</fullName>
    </submittedName>
</protein>
<evidence type="ECO:0000256" key="1">
    <source>
        <dbReference type="SAM" id="Phobius"/>
    </source>
</evidence>
<name>A0A1W1BWY5_9ZZZZ</name>
<evidence type="ECO:0000313" key="2">
    <source>
        <dbReference type="EMBL" id="SFV58100.1"/>
    </source>
</evidence>
<gene>
    <name evidence="2" type="ORF">MNB_SV-10-1395</name>
</gene>
<dbReference type="Gene3D" id="3.30.2090.10">
    <property type="entry name" value="Multidrug efflux transporter AcrB TolC docking domain, DN and DC subdomains"/>
    <property type="match status" value="1"/>
</dbReference>
<dbReference type="Gene3D" id="3.30.70.1320">
    <property type="entry name" value="Multidrug efflux transporter AcrB pore domain like"/>
    <property type="match status" value="2"/>
</dbReference>
<dbReference type="SUPFAM" id="SSF82714">
    <property type="entry name" value="Multidrug efflux transporter AcrB TolC docking domain, DN and DC subdomains"/>
    <property type="match status" value="1"/>
</dbReference>
<accession>A0A1W1BWY5</accession>
<feature type="transmembrane region" description="Helical" evidence="1">
    <location>
        <begin position="491"/>
        <end position="513"/>
    </location>
</feature>
<feature type="transmembrane region" description="Helical" evidence="1">
    <location>
        <begin position="412"/>
        <end position="431"/>
    </location>
</feature>
<dbReference type="SUPFAM" id="SSF82693">
    <property type="entry name" value="Multidrug efflux transporter AcrB pore domain, PN1, PN2, PC1 and PC2 subdomains"/>
    <property type="match status" value="1"/>
</dbReference>
<keyword evidence="1" id="KW-0812">Transmembrane</keyword>
<dbReference type="Gene3D" id="1.20.1640.10">
    <property type="entry name" value="Multidrug efflux transporter AcrB transmembrane domain"/>
    <property type="match status" value="2"/>
</dbReference>
<keyword evidence="1" id="KW-1133">Transmembrane helix</keyword>
<dbReference type="Pfam" id="PF00873">
    <property type="entry name" value="ACR_tran"/>
    <property type="match status" value="2"/>
</dbReference>
<dbReference type="InterPro" id="IPR001036">
    <property type="entry name" value="Acrflvin-R"/>
</dbReference>
<proteinExistence type="predicted"/>
<dbReference type="Gene3D" id="3.30.70.1430">
    <property type="entry name" value="Multidrug efflux transporter AcrB pore domain"/>
    <property type="match status" value="1"/>
</dbReference>
<sequence>MEVYKIKNIAGHLSKAFLSNPLTPILAISILLLGFIALNTMPREEDPQIEVSGGAVVVALPGASPQEVLNVVIKPLERRIREIKGVEHVYGTAMNNFGMVNVQYYIGEDRESSNLKLYDKVMQNMDQLPRGTMPPLVKPFDIDIDIPILTAAFYRLPGTKMDVVGLYKTIRELQTDINALDNVSKTTLKGVKRPQYNVLIDLHKLSAYHISLGQVAQAIKAISTNAPLIDTIDNRKKLVVFGVENAIDTIDDLKELIIAQYMGSPIYLKNIADVKYSYDIQNFQSALISYQKGMDVHPEVIRDGEPAITEREEEGKNKAQKPAVFMPLDSQITMTVSKLKGTNAVYIAEEAIEKIEASREALNRAGVGFIITRNYGERANEAVNELVHHLEITIFIIMLILIPFLGWRESMVVTVAVPMILATTLFIAQLTDQTINRITLFAFLLSLGLIVDDAIIVIENIHRRLHLDIDKKSVDEIIIQATDEIGPSTNIATIAIILTMVPMAFVGGMMGQFMKPIPLNVPVGLAVSLFVAYVFAPFLAKKWLNFKKIKADVLKHKAEHEAQENAEKEEA</sequence>
<dbReference type="SUPFAM" id="SSF82866">
    <property type="entry name" value="Multidrug efflux transporter AcrB transmembrane domain"/>
    <property type="match status" value="1"/>
</dbReference>
<dbReference type="AlphaFoldDB" id="A0A1W1BWY5"/>
<dbReference type="PRINTS" id="PR00702">
    <property type="entry name" value="ACRIFLAVINRP"/>
</dbReference>
<feature type="transmembrane region" description="Helical" evidence="1">
    <location>
        <begin position="386"/>
        <end position="405"/>
    </location>
</feature>
<dbReference type="GO" id="GO:0042910">
    <property type="term" value="F:xenobiotic transmembrane transporter activity"/>
    <property type="evidence" value="ECO:0007669"/>
    <property type="project" value="TreeGrafter"/>
</dbReference>
<keyword evidence="1" id="KW-0472">Membrane</keyword>
<organism evidence="2">
    <name type="scientific">hydrothermal vent metagenome</name>
    <dbReference type="NCBI Taxonomy" id="652676"/>
    <lineage>
        <taxon>unclassified sequences</taxon>
        <taxon>metagenomes</taxon>
        <taxon>ecological metagenomes</taxon>
    </lineage>
</organism>
<dbReference type="GO" id="GO:0005886">
    <property type="term" value="C:plasma membrane"/>
    <property type="evidence" value="ECO:0007669"/>
    <property type="project" value="TreeGrafter"/>
</dbReference>
<dbReference type="PANTHER" id="PTHR32063">
    <property type="match status" value="1"/>
</dbReference>
<feature type="transmembrane region" description="Helical" evidence="1">
    <location>
        <begin position="437"/>
        <end position="458"/>
    </location>
</feature>
<dbReference type="PANTHER" id="PTHR32063:SF16">
    <property type="entry name" value="CATION EFFLUX SYSTEM (ACRB_ACRD_ACRF FAMILY)"/>
    <property type="match status" value="1"/>
</dbReference>
<dbReference type="InterPro" id="IPR027463">
    <property type="entry name" value="AcrB_DN_DC_subdom"/>
</dbReference>
<feature type="transmembrane region" description="Helical" evidence="1">
    <location>
        <begin position="21"/>
        <end position="38"/>
    </location>
</feature>
<dbReference type="EMBL" id="FPHL01000016">
    <property type="protein sequence ID" value="SFV58100.1"/>
    <property type="molecule type" value="Genomic_DNA"/>
</dbReference>
<reference evidence="2" key="1">
    <citation type="submission" date="2016-10" db="EMBL/GenBank/DDBJ databases">
        <authorList>
            <person name="de Groot N.N."/>
        </authorList>
    </citation>
    <scope>NUCLEOTIDE SEQUENCE</scope>
</reference>
<feature type="transmembrane region" description="Helical" evidence="1">
    <location>
        <begin position="519"/>
        <end position="540"/>
    </location>
</feature>